<dbReference type="OrthoDB" id="9929203at2"/>
<dbReference type="RefSeq" id="WP_130606304.1">
    <property type="nucleotide sequence ID" value="NZ_AP019400.1"/>
</dbReference>
<gene>
    <name evidence="1" type="ORF">KCTCHS21_14490</name>
</gene>
<protein>
    <submittedName>
        <fullName evidence="1">Uncharacterized protein</fullName>
    </submittedName>
</protein>
<dbReference type="AlphaFoldDB" id="A0A3T1D1S4"/>
<evidence type="ECO:0000313" key="2">
    <source>
        <dbReference type="Proteomes" id="UP000289856"/>
    </source>
</evidence>
<sequence length="84" mass="9776">MFKTSKEFEVAMFKILVNIRDGRIYQKDFDFQIDEQECEDALSKALDLGYVTGISFIHGLSGYRSYDARLTYEGLLFVENFKLS</sequence>
<dbReference type="Gene3D" id="1.10.10.10">
    <property type="entry name" value="Winged helix-like DNA-binding domain superfamily/Winged helix DNA-binding domain"/>
    <property type="match status" value="1"/>
</dbReference>
<dbReference type="KEGG" id="cohn:KCTCHS21_14490"/>
<accession>A0A3T1D1S4</accession>
<reference evidence="1 2" key="1">
    <citation type="submission" date="2019-01" db="EMBL/GenBank/DDBJ databases">
        <title>Complete genome sequence of Cohnella hallensis HS21 isolated from Korean fir (Abies koreana) rhizospheric soil.</title>
        <authorList>
            <person name="Jiang L."/>
            <person name="Kang S.W."/>
            <person name="Kim S."/>
            <person name="Jung J."/>
            <person name="Kim C.Y."/>
            <person name="Kim D.H."/>
            <person name="Kim S.W."/>
            <person name="Lee J."/>
        </authorList>
    </citation>
    <scope>NUCLEOTIDE SEQUENCE [LARGE SCALE GENOMIC DNA]</scope>
    <source>
        <strain evidence="1 2">HS21</strain>
    </source>
</reference>
<dbReference type="InterPro" id="IPR036388">
    <property type="entry name" value="WH-like_DNA-bd_sf"/>
</dbReference>
<name>A0A3T1D1S4_9BACL</name>
<dbReference type="Proteomes" id="UP000289856">
    <property type="component" value="Chromosome"/>
</dbReference>
<keyword evidence="2" id="KW-1185">Reference proteome</keyword>
<evidence type="ECO:0000313" key="1">
    <source>
        <dbReference type="EMBL" id="BBI32050.1"/>
    </source>
</evidence>
<organism evidence="1 2">
    <name type="scientific">Cohnella abietis</name>
    <dbReference type="NCBI Taxonomy" id="2507935"/>
    <lineage>
        <taxon>Bacteria</taxon>
        <taxon>Bacillati</taxon>
        <taxon>Bacillota</taxon>
        <taxon>Bacilli</taxon>
        <taxon>Bacillales</taxon>
        <taxon>Paenibacillaceae</taxon>
        <taxon>Cohnella</taxon>
    </lineage>
</organism>
<proteinExistence type="predicted"/>
<dbReference type="EMBL" id="AP019400">
    <property type="protein sequence ID" value="BBI32050.1"/>
    <property type="molecule type" value="Genomic_DNA"/>
</dbReference>